<evidence type="ECO:0000313" key="18">
    <source>
        <dbReference type="Proteomes" id="UP000068832"/>
    </source>
</evidence>
<feature type="transmembrane region" description="Helical" evidence="5">
    <location>
        <begin position="404"/>
        <end position="423"/>
    </location>
</feature>
<dbReference type="EMBL" id="CP012173">
    <property type="protein sequence ID" value="AKV76448.1"/>
    <property type="molecule type" value="Genomic_DNA"/>
</dbReference>
<reference evidence="7 13" key="1">
    <citation type="journal article" date="2014" name="J. Bacteriol.">
        <title>Role of an Archaeal PitA Transporter in the Copper and Arsenic Resistance of Metallosphaera sedula, an Extreme Thermoacidophile.</title>
        <authorList>
            <person name="McCarthy S."/>
            <person name="Ai C."/>
            <person name="Wheaton G."/>
            <person name="Tevatia R."/>
            <person name="Eckrich V."/>
            <person name="Kelly R."/>
            <person name="Blum P."/>
        </authorList>
    </citation>
    <scope>NUCLEOTIDE SEQUENCE [LARGE SCALE GENOMIC DNA]</scope>
    <source>
        <strain evidence="7 13">CuR1</strain>
    </source>
</reference>
<comment type="subcellular location">
    <subcellularLocation>
        <location evidence="1">Membrane</location>
        <topology evidence="1">Multi-pass membrane protein</topology>
    </subcellularLocation>
</comment>
<dbReference type="GeneID" id="91755672"/>
<dbReference type="GO" id="GO:0016020">
    <property type="term" value="C:membrane"/>
    <property type="evidence" value="ECO:0007669"/>
    <property type="project" value="UniProtKB-SubCell"/>
</dbReference>
<dbReference type="Proteomes" id="UP000056255">
    <property type="component" value="Chromosome"/>
</dbReference>
<evidence type="ECO:0000313" key="17">
    <source>
        <dbReference type="Proteomes" id="UP000062475"/>
    </source>
</evidence>
<dbReference type="InterPro" id="IPR050367">
    <property type="entry name" value="APC_superfamily"/>
</dbReference>
<name>A0A088E4F0_9CREN</name>
<evidence type="ECO:0000259" key="6">
    <source>
        <dbReference type="Pfam" id="PF00324"/>
    </source>
</evidence>
<dbReference type="PATRIC" id="fig|43687.5.peg.1280"/>
<dbReference type="PANTHER" id="PTHR42770:SF11">
    <property type="entry name" value="INNER MEMBRANE TRANSPORT PROTEIN YBAT"/>
    <property type="match status" value="1"/>
</dbReference>
<evidence type="ECO:0000313" key="11">
    <source>
        <dbReference type="EMBL" id="AKV80945.1"/>
    </source>
</evidence>
<dbReference type="Proteomes" id="UP000068832">
    <property type="component" value="Chromosome"/>
</dbReference>
<feature type="domain" description="Amino acid permease/ SLC12A" evidence="6">
    <location>
        <begin position="18"/>
        <end position="441"/>
    </location>
</feature>
<dbReference type="OMA" id="AFHNAIN"/>
<dbReference type="InterPro" id="IPR004841">
    <property type="entry name" value="AA-permease/SLC12A_dom"/>
</dbReference>
<evidence type="ECO:0000256" key="3">
    <source>
        <dbReference type="ARBA" id="ARBA00022989"/>
    </source>
</evidence>
<dbReference type="GO" id="GO:0055085">
    <property type="term" value="P:transmembrane transport"/>
    <property type="evidence" value="ECO:0007669"/>
    <property type="project" value="InterPro"/>
</dbReference>
<dbReference type="Pfam" id="PF00324">
    <property type="entry name" value="AA_permease"/>
    <property type="match status" value="1"/>
</dbReference>
<reference evidence="12 14" key="3">
    <citation type="submission" date="2015-07" db="EMBL/GenBank/DDBJ databases">
        <title>Physiological, transcriptional responses and genome re-sequencing of acid resistant extremely thermoacidophilic Metallosphaera sedula SARC-M1.</title>
        <authorList>
            <person name="Ai C."/>
            <person name="McCarthy S."/>
            <person name="Eckrich V."/>
            <person name="Rudrappa D."/>
            <person name="Qiu G."/>
            <person name="Blum P."/>
        </authorList>
    </citation>
    <scope>NUCLEOTIDE SEQUENCE [LARGE SCALE GENOMIC DNA]</scope>
    <source>
        <strain evidence="12 14">SARC-M1</strain>
    </source>
</reference>
<dbReference type="RefSeq" id="WP_012021130.1">
    <property type="nucleotide sequence ID" value="NZ_AP019770.1"/>
</dbReference>
<evidence type="ECO:0000256" key="1">
    <source>
        <dbReference type="ARBA" id="ARBA00004141"/>
    </source>
</evidence>
<feature type="transmembrane region" description="Helical" evidence="5">
    <location>
        <begin position="51"/>
        <end position="79"/>
    </location>
</feature>
<feature type="transmembrane region" description="Helical" evidence="5">
    <location>
        <begin position="335"/>
        <end position="354"/>
    </location>
</feature>
<organism evidence="7 13">
    <name type="scientific">Metallosphaera sedula</name>
    <dbReference type="NCBI Taxonomy" id="43687"/>
    <lineage>
        <taxon>Archaea</taxon>
        <taxon>Thermoproteota</taxon>
        <taxon>Thermoprotei</taxon>
        <taxon>Sulfolobales</taxon>
        <taxon>Sulfolobaceae</taxon>
        <taxon>Metallosphaera</taxon>
    </lineage>
</organism>
<evidence type="ECO:0000256" key="4">
    <source>
        <dbReference type="ARBA" id="ARBA00023136"/>
    </source>
</evidence>
<evidence type="ECO:0000313" key="7">
    <source>
        <dbReference type="EMBL" id="AIM27329.1"/>
    </source>
</evidence>
<evidence type="ECO:0000313" key="15">
    <source>
        <dbReference type="Proteomes" id="UP000061362"/>
    </source>
</evidence>
<keyword evidence="4 5" id="KW-0472">Membrane</keyword>
<feature type="transmembrane region" description="Helical" evidence="5">
    <location>
        <begin position="429"/>
        <end position="451"/>
    </location>
</feature>
<gene>
    <name evidence="7" type="ORF">HA72_1182</name>
    <name evidence="8" type="ORF">MsedA_1198</name>
    <name evidence="9" type="ORF">MsedB_1200</name>
    <name evidence="10" type="ORF">MsedC_1198</name>
    <name evidence="11" type="ORF">MsedD_1199</name>
    <name evidence="12" type="ORF">MsedE_1201</name>
</gene>
<evidence type="ECO:0000313" key="10">
    <source>
        <dbReference type="EMBL" id="AKV78700.1"/>
    </source>
</evidence>
<feature type="transmembrane region" description="Helical" evidence="5">
    <location>
        <begin position="100"/>
        <end position="121"/>
    </location>
</feature>
<dbReference type="Proteomes" id="UP000061362">
    <property type="component" value="Chromosome"/>
</dbReference>
<keyword evidence="2 5" id="KW-0812">Transmembrane</keyword>
<keyword evidence="3 5" id="KW-1133">Transmembrane helix</keyword>
<feature type="transmembrane region" description="Helical" evidence="5">
    <location>
        <begin position="133"/>
        <end position="153"/>
    </location>
</feature>
<dbReference type="EMBL" id="CP012175">
    <property type="protein sequence ID" value="AKV80945.1"/>
    <property type="molecule type" value="Genomic_DNA"/>
</dbReference>
<protein>
    <submittedName>
        <fullName evidence="7">Amino acid/polyamine/organocation transporter, APC superfamily</fullName>
    </submittedName>
</protein>
<proteinExistence type="predicted"/>
<feature type="transmembrane region" description="Helical" evidence="5">
    <location>
        <begin position="232"/>
        <end position="252"/>
    </location>
</feature>
<feature type="transmembrane region" description="Helical" evidence="5">
    <location>
        <begin position="160"/>
        <end position="182"/>
    </location>
</feature>
<dbReference type="PIRSF" id="PIRSF006060">
    <property type="entry name" value="AA_transporter"/>
    <property type="match status" value="1"/>
</dbReference>
<dbReference type="Proteomes" id="UP000062398">
    <property type="component" value="Chromosome"/>
</dbReference>
<feature type="transmembrane region" description="Helical" evidence="5">
    <location>
        <begin position="194"/>
        <end position="212"/>
    </location>
</feature>
<feature type="transmembrane region" description="Helical" evidence="5">
    <location>
        <begin position="366"/>
        <end position="392"/>
    </location>
</feature>
<dbReference type="EMBL" id="CP012172">
    <property type="protein sequence ID" value="AKV74209.1"/>
    <property type="molecule type" value="Genomic_DNA"/>
</dbReference>
<evidence type="ECO:0000256" key="2">
    <source>
        <dbReference type="ARBA" id="ARBA00022692"/>
    </source>
</evidence>
<evidence type="ECO:0000313" key="9">
    <source>
        <dbReference type="EMBL" id="AKV76448.1"/>
    </source>
</evidence>
<dbReference type="AlphaFoldDB" id="A0A088E4F0"/>
<dbReference type="PANTHER" id="PTHR42770">
    <property type="entry name" value="AMINO ACID TRANSPORTER-RELATED"/>
    <property type="match status" value="1"/>
</dbReference>
<evidence type="ECO:0000313" key="8">
    <source>
        <dbReference type="EMBL" id="AKV74209.1"/>
    </source>
</evidence>
<evidence type="ECO:0000313" key="13">
    <source>
        <dbReference type="Proteomes" id="UP000029084"/>
    </source>
</evidence>
<dbReference type="EMBL" id="CP012174">
    <property type="protein sequence ID" value="AKV78700.1"/>
    <property type="molecule type" value="Genomic_DNA"/>
</dbReference>
<evidence type="ECO:0000256" key="5">
    <source>
        <dbReference type="SAM" id="Phobius"/>
    </source>
</evidence>
<dbReference type="EMBL" id="CP008822">
    <property type="protein sequence ID" value="AIM27329.1"/>
    <property type="molecule type" value="Genomic_DNA"/>
</dbReference>
<dbReference type="Proteomes" id="UP000062475">
    <property type="component" value="Chromosome"/>
</dbReference>
<evidence type="ECO:0000313" key="14">
    <source>
        <dbReference type="Proteomes" id="UP000056255"/>
    </source>
</evidence>
<evidence type="ECO:0000313" key="16">
    <source>
        <dbReference type="Proteomes" id="UP000062398"/>
    </source>
</evidence>
<dbReference type="OrthoDB" id="43026at2157"/>
<reference evidence="15 16" key="2">
    <citation type="journal article" date="2015" name="Genome Announc.">
        <title>Complete Genome Sequences of Evolved Arsenate-Resistant Metallosphaera sedula Strains.</title>
        <authorList>
            <person name="Ai C."/>
            <person name="McCarthy S."/>
            <person name="Schackwitz W."/>
            <person name="Martin J."/>
            <person name="Lipzen A."/>
            <person name="Blum P."/>
        </authorList>
    </citation>
    <scope>NUCLEOTIDE SEQUENCE [LARGE SCALE GENOMIC DNA]</scope>
    <source>
        <strain evidence="10 16">ARS120-1</strain>
        <strain evidence="11 15">ARS120-2</strain>
        <strain evidence="8 18">ARS50-1</strain>
        <strain evidence="9 17">ARS50-2</strain>
    </source>
</reference>
<sequence length="472" mass="50934">MDKDESGLAKDAIGLWGLVFYSISVILPGGAFAITGAAAIIYGGYSAPLAFILGGLAVFLSVIPVYFFSQYISSAGGYYKYIESSIPNKYLSKSVGFWQVFWVVGDMIAASSVIPWLSWAYSALFHVSLPLDVVLLLSLVIPVSCLLVSYFGISLSSRITIVVGTLQIAFFSVLGVALLLKSRHPSPVLRVEDFHSLFLSMVVGALLAYSGYGSIISLGEEAKLSRKTIKRAVMVSVSIMVLFFSFVVYSIVASAGPDLPVAQAQLAPGIYVTEELLGERVSSLALAIVLFSQVITSVLFGSSGARTVYSLAQDGFFPDFLKVTRRNGSPFRATAFIIGLGMIGSLSTIVPLILDYGVGKGLFYSFTIWATVITVLFLFIQIVTNMSLPFFLRRRGMKVKVLDHLLPSITGSSILVVALYYSLQNLDPPLNLIYFILVGLVITPLVMVYALHDSIEVEESPGGARPNHEGLG</sequence>
<accession>A0A088E4F0</accession>
<evidence type="ECO:0000313" key="12">
    <source>
        <dbReference type="EMBL" id="AKV83186.1"/>
    </source>
</evidence>
<dbReference type="Gene3D" id="1.20.1740.10">
    <property type="entry name" value="Amino acid/polyamine transporter I"/>
    <property type="match status" value="1"/>
</dbReference>
<dbReference type="Proteomes" id="UP000029084">
    <property type="component" value="Chromosome"/>
</dbReference>
<feature type="transmembrane region" description="Helical" evidence="5">
    <location>
        <begin position="12"/>
        <end position="45"/>
    </location>
</feature>
<dbReference type="EMBL" id="CP012176">
    <property type="protein sequence ID" value="AKV83186.1"/>
    <property type="molecule type" value="Genomic_DNA"/>
</dbReference>